<dbReference type="InterPro" id="IPR025935">
    <property type="entry name" value="AbiH"/>
</dbReference>
<proteinExistence type="predicted"/>
<protein>
    <submittedName>
        <fullName evidence="1">Bacteriophage abortive infection AbiH</fullName>
    </submittedName>
</protein>
<dbReference type="AlphaFoldDB" id="A0A1M5WPQ2"/>
<dbReference type="Pfam" id="PF14253">
    <property type="entry name" value="AbiH"/>
    <property type="match status" value="1"/>
</dbReference>
<organism evidence="1 2">
    <name type="scientific">Clostridium intestinale DSM 6191</name>
    <dbReference type="NCBI Taxonomy" id="1121320"/>
    <lineage>
        <taxon>Bacteria</taxon>
        <taxon>Bacillati</taxon>
        <taxon>Bacillota</taxon>
        <taxon>Clostridia</taxon>
        <taxon>Eubacteriales</taxon>
        <taxon>Clostridiaceae</taxon>
        <taxon>Clostridium</taxon>
    </lineage>
</organism>
<dbReference type="Proteomes" id="UP000184241">
    <property type="component" value="Unassembled WGS sequence"/>
</dbReference>
<dbReference type="EMBL" id="FQXU01000004">
    <property type="protein sequence ID" value="SHH89575.1"/>
    <property type="molecule type" value="Genomic_DNA"/>
</dbReference>
<evidence type="ECO:0000313" key="1">
    <source>
        <dbReference type="EMBL" id="SHH89575.1"/>
    </source>
</evidence>
<evidence type="ECO:0000313" key="2">
    <source>
        <dbReference type="Proteomes" id="UP000184241"/>
    </source>
</evidence>
<accession>A0A1M5WPQ2</accession>
<sequence length="336" mass="39571">MVLKIFRGDMNDMKNMYIIGNGFDVAHGLHTDYWTFRIYLEENYPEFLIEFEKLYGIQQLDDTEPWYSKKTQEIWNKSVNKDLWSAFEESMGHPDITDMLNFSSCILDDMDLDGGNIGIRDTMDVYWREQFGFVNLLQNYLKEWIEQIDTSRILPRKNELIGNDEDLFLNFNYTDVLEHVYKIEDVTHIHGSIESVSDISPIMGHCNKAESEKHRKWAKEADEEYDEGESSIQSAVADYLEALLKDTNSIINFHSSFFRSLNKIEHVIIIGWSAGSVDIPYLLKIKECVRRDTKWTVYYYNDEAYAKLKNAFDEVEIDGNYEVEYVQTDEFWDNAL</sequence>
<reference evidence="1 2" key="1">
    <citation type="submission" date="2016-11" db="EMBL/GenBank/DDBJ databases">
        <authorList>
            <person name="Jaros S."/>
            <person name="Januszkiewicz K."/>
            <person name="Wedrychowicz H."/>
        </authorList>
    </citation>
    <scope>NUCLEOTIDE SEQUENCE [LARGE SCALE GENOMIC DNA]</scope>
    <source>
        <strain evidence="1 2">DSM 6191</strain>
    </source>
</reference>
<name>A0A1M5WPQ2_9CLOT</name>
<gene>
    <name evidence="1" type="ORF">SAMN02745941_01196</name>
</gene>